<comment type="similarity">
    <text evidence="2">Belongs to the GTP cyclohydrolase I family.</text>
</comment>
<keyword evidence="5" id="KW-0378">Hydrolase</keyword>
<evidence type="ECO:0000256" key="6">
    <source>
        <dbReference type="ARBA" id="ARBA00030854"/>
    </source>
</evidence>
<dbReference type="EC" id="3.5.4.16" evidence="3"/>
<comment type="caution">
    <text evidence="8">The sequence shown here is derived from an EMBL/GenBank/DDBJ whole genome shotgun (WGS) entry which is preliminary data.</text>
</comment>
<evidence type="ECO:0000256" key="2">
    <source>
        <dbReference type="ARBA" id="ARBA00008085"/>
    </source>
</evidence>
<organism evidence="8 9">
    <name type="scientific">Pisum sativum</name>
    <name type="common">Garden pea</name>
    <name type="synonym">Lathyrus oleraceus</name>
    <dbReference type="NCBI Taxonomy" id="3888"/>
    <lineage>
        <taxon>Eukaryota</taxon>
        <taxon>Viridiplantae</taxon>
        <taxon>Streptophyta</taxon>
        <taxon>Embryophyta</taxon>
        <taxon>Tracheophyta</taxon>
        <taxon>Spermatophyta</taxon>
        <taxon>Magnoliopsida</taxon>
        <taxon>eudicotyledons</taxon>
        <taxon>Gunneridae</taxon>
        <taxon>Pentapetalae</taxon>
        <taxon>rosids</taxon>
        <taxon>fabids</taxon>
        <taxon>Fabales</taxon>
        <taxon>Fabaceae</taxon>
        <taxon>Papilionoideae</taxon>
        <taxon>50 kb inversion clade</taxon>
        <taxon>NPAAA clade</taxon>
        <taxon>Hologalegina</taxon>
        <taxon>IRL clade</taxon>
        <taxon>Fabeae</taxon>
        <taxon>Lathyrus</taxon>
    </lineage>
</organism>
<dbReference type="GO" id="GO:0008270">
    <property type="term" value="F:zinc ion binding"/>
    <property type="evidence" value="ECO:0007669"/>
    <property type="project" value="TreeGrafter"/>
</dbReference>
<dbReference type="PANTHER" id="PTHR11109">
    <property type="entry name" value="GTP CYCLOHYDROLASE I"/>
    <property type="match status" value="1"/>
</dbReference>
<evidence type="ECO:0000313" key="8">
    <source>
        <dbReference type="EMBL" id="KAI5422680.1"/>
    </source>
</evidence>
<feature type="domain" description="GTP cyclohydrolase I" evidence="7">
    <location>
        <begin position="30"/>
        <end position="209"/>
    </location>
</feature>
<dbReference type="Gramene" id="Psat04G0592600-T2">
    <property type="protein sequence ID" value="KAI5422680.1"/>
    <property type="gene ID" value="KIW84_045926"/>
</dbReference>
<comment type="pathway">
    <text evidence="1">Cofactor biosynthesis; 7,8-dihydroneopterin triphosphate biosynthesis; 7,8-dihydroneopterin triphosphate from GTP: step 1/1.</text>
</comment>
<dbReference type="InterPro" id="IPR001474">
    <property type="entry name" value="GTP_CycHdrlase_I"/>
</dbReference>
<dbReference type="Gene3D" id="1.10.286.10">
    <property type="match status" value="2"/>
</dbReference>
<dbReference type="GO" id="GO:0005525">
    <property type="term" value="F:GTP binding"/>
    <property type="evidence" value="ECO:0007669"/>
    <property type="project" value="TreeGrafter"/>
</dbReference>
<dbReference type="PANTHER" id="PTHR11109:SF13">
    <property type="entry name" value="GTP CYCLOHYDROLASE 1"/>
    <property type="match status" value="1"/>
</dbReference>
<dbReference type="AlphaFoldDB" id="A0A9D4XPH5"/>
<dbReference type="Pfam" id="PF01227">
    <property type="entry name" value="GTP_cyclohydroI"/>
    <property type="match status" value="1"/>
</dbReference>
<dbReference type="EMBL" id="JAMSHJ010000004">
    <property type="protein sequence ID" value="KAI5422680.1"/>
    <property type="molecule type" value="Genomic_DNA"/>
</dbReference>
<dbReference type="GO" id="GO:0006729">
    <property type="term" value="P:tetrahydrobiopterin biosynthetic process"/>
    <property type="evidence" value="ECO:0007669"/>
    <property type="project" value="TreeGrafter"/>
</dbReference>
<accession>A0A9D4XPH5</accession>
<reference evidence="8 9" key="1">
    <citation type="journal article" date="2022" name="Nat. Genet.">
        <title>Improved pea reference genome and pan-genome highlight genomic features and evolutionary characteristics.</title>
        <authorList>
            <person name="Yang T."/>
            <person name="Liu R."/>
            <person name="Luo Y."/>
            <person name="Hu S."/>
            <person name="Wang D."/>
            <person name="Wang C."/>
            <person name="Pandey M.K."/>
            <person name="Ge S."/>
            <person name="Xu Q."/>
            <person name="Li N."/>
            <person name="Li G."/>
            <person name="Huang Y."/>
            <person name="Saxena R.K."/>
            <person name="Ji Y."/>
            <person name="Li M."/>
            <person name="Yan X."/>
            <person name="He Y."/>
            <person name="Liu Y."/>
            <person name="Wang X."/>
            <person name="Xiang C."/>
            <person name="Varshney R.K."/>
            <person name="Ding H."/>
            <person name="Gao S."/>
            <person name="Zong X."/>
        </authorList>
    </citation>
    <scope>NUCLEOTIDE SEQUENCE [LARGE SCALE GENOMIC DNA]</scope>
    <source>
        <strain evidence="8 9">cv. Zhongwan 6</strain>
    </source>
</reference>
<protein>
    <recommendedName>
        <fullName evidence="4">GTP cyclohydrolase 1</fullName>
        <ecNumber evidence="3">3.5.4.16</ecNumber>
    </recommendedName>
    <alternativeName>
        <fullName evidence="6">GTP cyclohydrolase I</fullName>
    </alternativeName>
</protein>
<proteinExistence type="inferred from homology"/>
<dbReference type="FunFam" id="3.30.1130.10:FF:000007">
    <property type="entry name" value="GTP cyclohydrolase 1"/>
    <property type="match status" value="1"/>
</dbReference>
<sequence length="319" mass="35554">MGSFGEMHANLVTRSDEVSIEKECNRSAIEFAVKDLLLGLGEDINREGIRKTPFRVAKAFSEGTRGYRQNVKDIIEGALFPESGLDTNKNGHGGGVGGLVIVRDIDLYSYCESCLLPFQIKCHIGYVPSSQRVVGLSKLPRVAEAFAKRLQEPQRLADEICSSLHQEIRPEGVAIILQCTHIPFPRDSNHKGWVKILVSSGLGVFENKNDEIWSDLFSLLKFRGIDKDKVGVLKCWCPSSKIEASDYSPIMVNAVSSIIKSLGEDPRRKELVETPSRFLKWLMNFQCVSNIDVEMNGYGDSFCNTNGEVKIYSEVSIPF</sequence>
<evidence type="ECO:0000256" key="3">
    <source>
        <dbReference type="ARBA" id="ARBA00012715"/>
    </source>
</evidence>
<evidence type="ECO:0000256" key="1">
    <source>
        <dbReference type="ARBA" id="ARBA00005080"/>
    </source>
</evidence>
<dbReference type="InterPro" id="IPR020602">
    <property type="entry name" value="GTP_CycHdrlase_I_dom"/>
</dbReference>
<evidence type="ECO:0000313" key="9">
    <source>
        <dbReference type="Proteomes" id="UP001058974"/>
    </source>
</evidence>
<dbReference type="GO" id="GO:0005737">
    <property type="term" value="C:cytoplasm"/>
    <property type="evidence" value="ECO:0007669"/>
    <property type="project" value="TreeGrafter"/>
</dbReference>
<evidence type="ECO:0000256" key="4">
    <source>
        <dbReference type="ARBA" id="ARBA00017272"/>
    </source>
</evidence>
<dbReference type="Gene3D" id="3.30.1130.10">
    <property type="match status" value="1"/>
</dbReference>
<dbReference type="GO" id="GO:0046654">
    <property type="term" value="P:tetrahydrofolate biosynthetic process"/>
    <property type="evidence" value="ECO:0007669"/>
    <property type="project" value="InterPro"/>
</dbReference>
<dbReference type="InterPro" id="IPR043134">
    <property type="entry name" value="GTP-CH-I_N"/>
</dbReference>
<gene>
    <name evidence="8" type="ORF">KIW84_045926</name>
</gene>
<dbReference type="InterPro" id="IPR043133">
    <property type="entry name" value="GTP-CH-I_C/QueF"/>
</dbReference>
<dbReference type="Proteomes" id="UP001058974">
    <property type="component" value="Chromosome 4"/>
</dbReference>
<evidence type="ECO:0000256" key="5">
    <source>
        <dbReference type="ARBA" id="ARBA00022801"/>
    </source>
</evidence>
<name>A0A9D4XPH5_PEA</name>
<keyword evidence="9" id="KW-1185">Reference proteome</keyword>
<evidence type="ECO:0000259" key="7">
    <source>
        <dbReference type="Pfam" id="PF01227"/>
    </source>
</evidence>
<dbReference type="GO" id="GO:0003934">
    <property type="term" value="F:GTP cyclohydrolase I activity"/>
    <property type="evidence" value="ECO:0007669"/>
    <property type="project" value="UniProtKB-EC"/>
</dbReference>
<dbReference type="SUPFAM" id="SSF55620">
    <property type="entry name" value="Tetrahydrobiopterin biosynthesis enzymes-like"/>
    <property type="match status" value="2"/>
</dbReference>